<dbReference type="Proteomes" id="UP000321291">
    <property type="component" value="Chromosome"/>
</dbReference>
<dbReference type="AlphaFoldDB" id="A0A5B8VQ24"/>
<dbReference type="KEGG" id="agi:FSB73_20720"/>
<organism evidence="1 2">
    <name type="scientific">Arachidicoccus ginsenosidivorans</name>
    <dbReference type="NCBI Taxonomy" id="496057"/>
    <lineage>
        <taxon>Bacteria</taxon>
        <taxon>Pseudomonadati</taxon>
        <taxon>Bacteroidota</taxon>
        <taxon>Chitinophagia</taxon>
        <taxon>Chitinophagales</taxon>
        <taxon>Chitinophagaceae</taxon>
        <taxon>Arachidicoccus</taxon>
    </lineage>
</organism>
<evidence type="ECO:0000313" key="1">
    <source>
        <dbReference type="EMBL" id="QEC73727.1"/>
    </source>
</evidence>
<dbReference type="RefSeq" id="WP_146786675.1">
    <property type="nucleotide sequence ID" value="NZ_CP042434.1"/>
</dbReference>
<gene>
    <name evidence="1" type="ORF">FSB73_20720</name>
</gene>
<protein>
    <submittedName>
        <fullName evidence="1">Uncharacterized protein</fullName>
    </submittedName>
</protein>
<proteinExistence type="predicted"/>
<dbReference type="EMBL" id="CP042434">
    <property type="protein sequence ID" value="QEC73727.1"/>
    <property type="molecule type" value="Genomic_DNA"/>
</dbReference>
<sequence>MKLQLFKQQRMLWIIPVLTLFCFYSCQVSVRHESGNKTVDHLKTVLNSPDKIRNQIQWEGDGGLQVVAAFLMTEEGALIDNNNLIEPGERLQLILRLSGWEQQEGKVQVGVGQQLTNSDGKLLMRNNDLFEGSAPVSAEDAKVFTLEMEVLNKTTIYPYYKAEFKIWNKNARQYVRGSYQFRLNKN</sequence>
<name>A0A5B8VQ24_9BACT</name>
<accession>A0A5B8VQ24</accession>
<reference evidence="1 2" key="1">
    <citation type="journal article" date="2017" name="Int. J. Syst. Evol. Microbiol.">
        <title>Arachidicoccus ginsenosidivorans sp. nov., with ginsenoside-converting activity isolated from ginseng cultivating soil.</title>
        <authorList>
            <person name="Siddiqi M.Z."/>
            <person name="Aslam Z."/>
            <person name="Im W.T."/>
        </authorList>
    </citation>
    <scope>NUCLEOTIDE SEQUENCE [LARGE SCALE GENOMIC DNA]</scope>
    <source>
        <strain evidence="1 2">Gsoil 809</strain>
    </source>
</reference>
<keyword evidence="2" id="KW-1185">Reference proteome</keyword>
<evidence type="ECO:0000313" key="2">
    <source>
        <dbReference type="Proteomes" id="UP000321291"/>
    </source>
</evidence>